<dbReference type="Ensembl" id="ENSOMYT00000064206.2">
    <property type="protein sequence ID" value="ENSOMYP00000058990.2"/>
    <property type="gene ID" value="ENSOMYG00000027081.2"/>
</dbReference>
<feature type="compositionally biased region" description="Low complexity" evidence="16">
    <location>
        <begin position="797"/>
        <end position="808"/>
    </location>
</feature>
<dbReference type="Gene3D" id="2.60.120.650">
    <property type="entry name" value="Cupin"/>
    <property type="match status" value="1"/>
</dbReference>
<dbReference type="Pfam" id="PF21322">
    <property type="entry name" value="KDM6_C-hel"/>
    <property type="match status" value="1"/>
</dbReference>
<dbReference type="GO" id="GO:0071558">
    <property type="term" value="F:histone H3K27me2/H3K27me3 demethylase activity"/>
    <property type="evidence" value="ECO:0007669"/>
    <property type="project" value="UniProtKB-EC"/>
</dbReference>
<dbReference type="Gene3D" id="1.20.58.1370">
    <property type="match status" value="2"/>
</dbReference>
<keyword evidence="9" id="KW-0560">Oxidoreductase</keyword>
<dbReference type="InterPro" id="IPR003347">
    <property type="entry name" value="JmjC_dom"/>
</dbReference>
<evidence type="ECO:0000256" key="1">
    <source>
        <dbReference type="ARBA" id="ARBA00001954"/>
    </source>
</evidence>
<dbReference type="FunFam" id="2.10.110.20:FF:000001">
    <property type="entry name" value="lysine-specific demethylase 6A isoform X2"/>
    <property type="match status" value="1"/>
</dbReference>
<organism evidence="18 19">
    <name type="scientific">Oncorhynchus mykiss</name>
    <name type="common">Rainbow trout</name>
    <name type="synonym">Salmo gairdneri</name>
    <dbReference type="NCBI Taxonomy" id="8022"/>
    <lineage>
        <taxon>Eukaryota</taxon>
        <taxon>Metazoa</taxon>
        <taxon>Chordata</taxon>
        <taxon>Craniata</taxon>
        <taxon>Vertebrata</taxon>
        <taxon>Euteleostomi</taxon>
        <taxon>Actinopterygii</taxon>
        <taxon>Neopterygii</taxon>
        <taxon>Teleostei</taxon>
        <taxon>Protacanthopterygii</taxon>
        <taxon>Salmoniformes</taxon>
        <taxon>Salmonidae</taxon>
        <taxon>Salmoninae</taxon>
        <taxon>Oncorhynchus</taxon>
    </lineage>
</organism>
<keyword evidence="5" id="KW-0479">Metal-binding</keyword>
<evidence type="ECO:0000256" key="16">
    <source>
        <dbReference type="SAM" id="MobiDB-lite"/>
    </source>
</evidence>
<dbReference type="InterPro" id="IPR019734">
    <property type="entry name" value="TPR_rpt"/>
</dbReference>
<name>A0A8C7VXW7_ONCMY</name>
<reference evidence="18" key="2">
    <citation type="submission" date="2025-08" db="UniProtKB">
        <authorList>
            <consortium name="Ensembl"/>
        </authorList>
    </citation>
    <scope>IDENTIFICATION</scope>
</reference>
<evidence type="ECO:0000256" key="10">
    <source>
        <dbReference type="ARBA" id="ARBA00023004"/>
    </source>
</evidence>
<dbReference type="InterPro" id="IPR051630">
    <property type="entry name" value="Corepressor-Demethylase"/>
</dbReference>
<feature type="region of interest" description="Disordered" evidence="16">
    <location>
        <begin position="614"/>
        <end position="702"/>
    </location>
</feature>
<feature type="region of interest" description="Disordered" evidence="16">
    <location>
        <begin position="725"/>
        <end position="851"/>
    </location>
</feature>
<dbReference type="Gene3D" id="2.10.110.20">
    <property type="match status" value="1"/>
</dbReference>
<feature type="repeat" description="TPR" evidence="15">
    <location>
        <begin position="93"/>
        <end position="126"/>
    </location>
</feature>
<dbReference type="InterPro" id="IPR011990">
    <property type="entry name" value="TPR-like_helical_dom_sf"/>
</dbReference>
<keyword evidence="4" id="KW-0597">Phosphoprotein</keyword>
<feature type="compositionally biased region" description="Polar residues" evidence="16">
    <location>
        <begin position="809"/>
        <end position="826"/>
    </location>
</feature>
<dbReference type="InterPro" id="IPR048562">
    <property type="entry name" value="KDM6A_B-like_C-hel"/>
</dbReference>
<feature type="region of interest" description="Disordered" evidence="16">
    <location>
        <begin position="882"/>
        <end position="911"/>
    </location>
</feature>
<dbReference type="SUPFAM" id="SSF51197">
    <property type="entry name" value="Clavaminate synthase-like"/>
    <property type="match status" value="1"/>
</dbReference>
<feature type="compositionally biased region" description="Low complexity" evidence="16">
    <location>
        <begin position="553"/>
        <end position="567"/>
    </location>
</feature>
<dbReference type="FunFam" id="2.60.120.650:FF:000002">
    <property type="entry name" value="lysine-specific demethylase 6A isoform X2"/>
    <property type="match status" value="1"/>
</dbReference>
<comment type="similarity">
    <text evidence="12">Belongs to the UTX family.</text>
</comment>
<feature type="compositionally biased region" description="Gly residues" evidence="16">
    <location>
        <begin position="581"/>
        <end position="592"/>
    </location>
</feature>
<dbReference type="PROSITE" id="PS51184">
    <property type="entry name" value="JMJC"/>
    <property type="match status" value="1"/>
</dbReference>
<dbReference type="GO" id="GO:0044666">
    <property type="term" value="C:MLL3/4 complex"/>
    <property type="evidence" value="ECO:0007669"/>
    <property type="project" value="TreeGrafter"/>
</dbReference>
<feature type="compositionally biased region" description="Low complexity" evidence="16">
    <location>
        <begin position="500"/>
        <end position="532"/>
    </location>
</feature>
<comment type="cofactor">
    <cofactor evidence="1">
        <name>Fe(2+)</name>
        <dbReference type="ChEBI" id="CHEBI:29033"/>
    </cofactor>
</comment>
<keyword evidence="7" id="KW-0156">Chromatin regulator</keyword>
<dbReference type="SMART" id="SM00558">
    <property type="entry name" value="JmjC"/>
    <property type="match status" value="1"/>
</dbReference>
<comment type="catalytic activity">
    <reaction evidence="14">
        <text>N(6),N(6),N(6)-trimethyl-L-lysyl(27)-[histone H3] + 2 2-oxoglutarate + 2 O2 = N(6)-methyl-L-lysyl(27)-[histone H3] + 2 formaldehyde + 2 succinate + 2 CO2</text>
        <dbReference type="Rhea" id="RHEA:60224"/>
        <dbReference type="Rhea" id="RHEA-COMP:15535"/>
        <dbReference type="Rhea" id="RHEA-COMP:15544"/>
        <dbReference type="ChEBI" id="CHEBI:15379"/>
        <dbReference type="ChEBI" id="CHEBI:16526"/>
        <dbReference type="ChEBI" id="CHEBI:16810"/>
        <dbReference type="ChEBI" id="CHEBI:16842"/>
        <dbReference type="ChEBI" id="CHEBI:30031"/>
        <dbReference type="ChEBI" id="CHEBI:61929"/>
        <dbReference type="ChEBI" id="CHEBI:61961"/>
        <dbReference type="EC" id="1.14.11.68"/>
    </reaction>
</comment>
<feature type="repeat" description="TPR" evidence="15">
    <location>
        <begin position="322"/>
        <end position="355"/>
    </location>
</feature>
<dbReference type="Pfam" id="PF21326">
    <property type="entry name" value="KDM6_GATAL"/>
    <property type="match status" value="1"/>
</dbReference>
<reference evidence="18" key="3">
    <citation type="submission" date="2025-09" db="UniProtKB">
        <authorList>
            <consortium name="Ensembl"/>
        </authorList>
    </citation>
    <scope>IDENTIFICATION</scope>
</reference>
<keyword evidence="19" id="KW-1185">Reference proteome</keyword>
<evidence type="ECO:0000256" key="9">
    <source>
        <dbReference type="ARBA" id="ARBA00023002"/>
    </source>
</evidence>
<evidence type="ECO:0000259" key="17">
    <source>
        <dbReference type="PROSITE" id="PS51184"/>
    </source>
</evidence>
<dbReference type="GO" id="GO:0010468">
    <property type="term" value="P:regulation of gene expression"/>
    <property type="evidence" value="ECO:0007669"/>
    <property type="project" value="TreeGrafter"/>
</dbReference>
<gene>
    <name evidence="18" type="primary">LOC110504760</name>
</gene>
<evidence type="ECO:0000313" key="18">
    <source>
        <dbReference type="Ensembl" id="ENSOMYP00000058990.2"/>
    </source>
</evidence>
<keyword evidence="10" id="KW-0408">Iron</keyword>
<accession>A0A8C7VXW7</accession>
<evidence type="ECO:0000313" key="19">
    <source>
        <dbReference type="Proteomes" id="UP000694395"/>
    </source>
</evidence>
<evidence type="ECO:0000256" key="14">
    <source>
        <dbReference type="ARBA" id="ARBA00048695"/>
    </source>
</evidence>
<comment type="cofactor">
    <cofactor evidence="2">
        <name>L-ascorbate</name>
        <dbReference type="ChEBI" id="CHEBI:38290"/>
    </cofactor>
</comment>
<evidence type="ECO:0000256" key="13">
    <source>
        <dbReference type="ARBA" id="ARBA00034525"/>
    </source>
</evidence>
<keyword evidence="6" id="KW-0862">Zinc</keyword>
<proteinExistence type="inferred from homology"/>
<feature type="region of interest" description="Disordered" evidence="16">
    <location>
        <begin position="500"/>
        <end position="602"/>
    </location>
</feature>
<dbReference type="InterPro" id="IPR048560">
    <property type="entry name" value="KDM6A_B-like_GATAL"/>
</dbReference>
<keyword evidence="15" id="KW-0802">TPR repeat</keyword>
<evidence type="ECO:0000256" key="5">
    <source>
        <dbReference type="ARBA" id="ARBA00022723"/>
    </source>
</evidence>
<evidence type="ECO:0000256" key="11">
    <source>
        <dbReference type="ARBA" id="ARBA00023242"/>
    </source>
</evidence>
<dbReference type="PANTHER" id="PTHR14017:SF9">
    <property type="entry name" value="LYSINE-SPECIFIC DEMETHYLASE 6A"/>
    <property type="match status" value="1"/>
</dbReference>
<evidence type="ECO:0000256" key="15">
    <source>
        <dbReference type="PROSITE-ProRule" id="PRU00339"/>
    </source>
</evidence>
<dbReference type="Pfam" id="PF02373">
    <property type="entry name" value="JmjC"/>
    <property type="match status" value="1"/>
</dbReference>
<feature type="domain" description="JmjC" evidence="17">
    <location>
        <begin position="1043"/>
        <end position="1206"/>
    </location>
</feature>
<sequence length="1347" mass="148048">MKSCGVSLDAAAARSLGAAGDEEKKMAAGKANEIELDFLKLTAQERDSLVEMNSSLFGFQRLHEDGARTKALLLKAVSCYDSAILKSEGKVEPEMFCQLGHFNLLLEDYPKALSAYQRYYSLQSDYWKNAGFLYGLGLVYFHYNTFHWAIKAFQDGLYIDPSFSRATEIHMRLGLMFKGNTNYESSLKHFQLALIDSNPCTLSKAESKNHYIPISLFYTHTQKKFRAAKEAYENLLQTENLPAQVKAATLQQLGWMHHTVELLGDPGSKDSYAIQCLQKSLEADPNSGQSWYFLGRCYSSIGKVQDAFISYRQSIDKSEASADTWCSIGVLYQQQNQPMDALQAYICAVQLDHSHAAAWMDLGTLYESCGQPHDAIKCYINATRSKACTNTAALTHRIKLLQTGSVAGGKGGKMLPSIEEAWSLPIPAELTSRQGGLNTAAAQSGVDLWTNDPVQQQIPSWYLTPQRLQLLDQLRTNRTSLKPPQVQMLDQLENQFSLMQQHQQQAAGQLWPTLPNGPSLSPNSLPSPHPLSRTSPVSHITAHPPCTPQPMANGHLSLSHLGQLGNQEAGTMGNNHTPGLPGAGTLPGGLTGSGRSNRNVPYLQQNCLPHNCTAASDTSTPTSNNTSSTNTPTSNTTSHRSNSTSNGLHKGPGSYSAGPNGEHPSSPSHPTQAAGPGAQSLNQVGHSTGPCPASSSSSWTLLSPSPSLTALTHGLANHIQQGAVTTTYSSGSQSQPGSPPPGAFSSDDPQLSALLRGKDNNKDDDNHDRATTDDNIKVNNIHPGVHHGGPKPLSEHSVASSALSAMSVTTPSPHRSTNPPTATNLVNGKGLEDSRSPVKVDPTELSHRRPALASWSSVSIYPSSNQVLKACRNLGKNGLSSSSILLDQCPPPRPPLPPSPSLPKDKLNPSTPSIYLENKRDAFFPPLHQFCTNPCNPVTVIRGLAGALKLDLGLFSTKTLVEANPDHLVEVRTQLSQPTDENWDLSGTRKMWRCQSSQSHTTIAKYAQYQASSFQDSLRVSRGSGPFKHIKFGTNIDLSDDRKWKLHLQELSKLPAFARVVSAGNLLSHVGHTILGMNTVQLYMKVPGSRTPGHQENNNFCSVNINIGPGDCEWFSVPQPYWGIINDFCEKNNINFLMGSWWPNLEDLYEADVPVYRFIQRPGDLVWLNTGTVHWVQAIGWCNNIAWNVGPLTAYQYKLAAERYEWNKLQSVKSIVPMIHLSWNMARNIKVSDSKLFQMIKYCLLRTLKQCQMLRELLQASGKELVWHGRTRDEPAHYCSICEVEVFALLFVTSESNSRKTYVVHCQDCARRGSSNLDNFVVLEQYKMDDLTQVYDQFTLVSQQGHE</sequence>
<evidence type="ECO:0000256" key="3">
    <source>
        <dbReference type="ARBA" id="ARBA00004123"/>
    </source>
</evidence>
<feature type="compositionally biased region" description="Pro residues" evidence="16">
    <location>
        <begin position="889"/>
        <end position="901"/>
    </location>
</feature>
<feature type="compositionally biased region" description="Low complexity" evidence="16">
    <location>
        <begin position="687"/>
        <end position="702"/>
    </location>
</feature>
<dbReference type="Gene3D" id="1.25.40.10">
    <property type="entry name" value="Tetratricopeptide repeat domain"/>
    <property type="match status" value="2"/>
</dbReference>
<dbReference type="FunFam" id="1.25.40.10:FF:000022">
    <property type="entry name" value="lysine-specific demethylase 6A isoform X1"/>
    <property type="match status" value="1"/>
</dbReference>
<dbReference type="SMART" id="SM00028">
    <property type="entry name" value="TPR"/>
    <property type="match status" value="7"/>
</dbReference>
<dbReference type="GeneTree" id="ENSGT00940000155202"/>
<dbReference type="FunFam" id="1.25.40.10:FF:000011">
    <property type="entry name" value="lysine-specific demethylase 6A isoform X3"/>
    <property type="match status" value="1"/>
</dbReference>
<dbReference type="PANTHER" id="PTHR14017">
    <property type="entry name" value="LYSINE-SPECIFIC DEMETHYLASE"/>
    <property type="match status" value="1"/>
</dbReference>
<keyword evidence="8" id="KW-0223">Dioxygenase</keyword>
<dbReference type="GO" id="GO:0007507">
    <property type="term" value="P:heart development"/>
    <property type="evidence" value="ECO:0007669"/>
    <property type="project" value="TreeGrafter"/>
</dbReference>
<dbReference type="EC" id="1.14.11.68" evidence="13"/>
<evidence type="ECO:0000256" key="4">
    <source>
        <dbReference type="ARBA" id="ARBA00022553"/>
    </source>
</evidence>
<reference evidence="18" key="1">
    <citation type="submission" date="2020-07" db="EMBL/GenBank/DDBJ databases">
        <title>A long reads based de novo assembly of the rainbow trout Arlee double haploid line genome.</title>
        <authorList>
            <person name="Gao G."/>
            <person name="Palti Y."/>
        </authorList>
    </citation>
    <scope>NUCLEOTIDE SEQUENCE [LARGE SCALE GENOMIC DNA]</scope>
</reference>
<feature type="repeat" description="TPR" evidence="15">
    <location>
        <begin position="130"/>
        <end position="163"/>
    </location>
</feature>
<feature type="compositionally biased region" description="Basic and acidic residues" evidence="16">
    <location>
        <begin position="830"/>
        <end position="847"/>
    </location>
</feature>
<feature type="compositionally biased region" description="Basic and acidic residues" evidence="16">
    <location>
        <begin position="756"/>
        <end position="776"/>
    </location>
</feature>
<dbReference type="Proteomes" id="UP000694395">
    <property type="component" value="Chromosome 3"/>
</dbReference>
<dbReference type="PROSITE" id="PS50005">
    <property type="entry name" value="TPR"/>
    <property type="match status" value="3"/>
</dbReference>
<dbReference type="GO" id="GO:0046872">
    <property type="term" value="F:metal ion binding"/>
    <property type="evidence" value="ECO:0007669"/>
    <property type="project" value="UniProtKB-KW"/>
</dbReference>
<evidence type="ECO:0000256" key="12">
    <source>
        <dbReference type="ARBA" id="ARBA00034483"/>
    </source>
</evidence>
<evidence type="ECO:0000256" key="6">
    <source>
        <dbReference type="ARBA" id="ARBA00022833"/>
    </source>
</evidence>
<feature type="compositionally biased region" description="Low complexity" evidence="16">
    <location>
        <begin position="616"/>
        <end position="646"/>
    </location>
</feature>
<evidence type="ECO:0000256" key="7">
    <source>
        <dbReference type="ARBA" id="ARBA00022853"/>
    </source>
</evidence>
<evidence type="ECO:0000256" key="8">
    <source>
        <dbReference type="ARBA" id="ARBA00022964"/>
    </source>
</evidence>
<evidence type="ECO:0000256" key="2">
    <source>
        <dbReference type="ARBA" id="ARBA00001961"/>
    </source>
</evidence>
<comment type="subcellular location">
    <subcellularLocation>
        <location evidence="3">Nucleus</location>
    </subcellularLocation>
</comment>
<dbReference type="GO" id="GO:0031490">
    <property type="term" value="F:chromatin DNA binding"/>
    <property type="evidence" value="ECO:0007669"/>
    <property type="project" value="TreeGrafter"/>
</dbReference>
<dbReference type="SUPFAM" id="SSF48452">
    <property type="entry name" value="TPR-like"/>
    <property type="match status" value="2"/>
</dbReference>
<dbReference type="InterPro" id="IPR046941">
    <property type="entry name" value="KDM6_GATAL_sf"/>
</dbReference>
<keyword evidence="11" id="KW-0539">Nucleus</keyword>
<dbReference type="FunFam" id="1.20.58.1370:FF:000001">
    <property type="entry name" value="lysine-specific demethylase 6A isoform X2"/>
    <property type="match status" value="1"/>
</dbReference>
<dbReference type="GO" id="GO:0000978">
    <property type="term" value="F:RNA polymerase II cis-regulatory region sequence-specific DNA binding"/>
    <property type="evidence" value="ECO:0007669"/>
    <property type="project" value="TreeGrafter"/>
</dbReference>
<protein>
    <recommendedName>
        <fullName evidence="13">[histone H3]-trimethyl-L-lysine(27) demethylase</fullName>
        <ecNumber evidence="13">1.14.11.68</ecNumber>
    </recommendedName>
</protein>